<dbReference type="GO" id="GO:0005886">
    <property type="term" value="C:plasma membrane"/>
    <property type="evidence" value="ECO:0007669"/>
    <property type="project" value="UniProtKB-SubCell"/>
</dbReference>
<reference evidence="6 7" key="1">
    <citation type="journal article" date="2019" name="Commun. Biol.">
        <title>The bagworm genome reveals a unique fibroin gene that provides high tensile strength.</title>
        <authorList>
            <person name="Kono N."/>
            <person name="Nakamura H."/>
            <person name="Ohtoshi R."/>
            <person name="Tomita M."/>
            <person name="Numata K."/>
            <person name="Arakawa K."/>
        </authorList>
    </citation>
    <scope>NUCLEOTIDE SEQUENCE [LARGE SCALE GENOMIC DNA]</scope>
</reference>
<keyword evidence="5" id="KW-0472">Membrane</keyword>
<evidence type="ECO:0000256" key="5">
    <source>
        <dbReference type="ARBA" id="ARBA00023136"/>
    </source>
</evidence>
<dbReference type="AlphaFoldDB" id="A0A4C1XB61"/>
<keyword evidence="4" id="KW-1133">Transmembrane helix</keyword>
<evidence type="ECO:0000256" key="2">
    <source>
        <dbReference type="ARBA" id="ARBA00022475"/>
    </source>
</evidence>
<comment type="subcellular location">
    <subcellularLocation>
        <location evidence="1">Cell membrane</location>
        <topology evidence="1">Multi-pass membrane protein</topology>
    </subcellularLocation>
</comment>
<proteinExistence type="predicted"/>
<comment type="caution">
    <text evidence="6">The sequence shown here is derived from an EMBL/GenBank/DDBJ whole genome shotgun (WGS) entry which is preliminary data.</text>
</comment>
<evidence type="ECO:0000313" key="7">
    <source>
        <dbReference type="Proteomes" id="UP000299102"/>
    </source>
</evidence>
<gene>
    <name evidence="6" type="ORF">EVAR_48565_1</name>
</gene>
<evidence type="ECO:0000256" key="1">
    <source>
        <dbReference type="ARBA" id="ARBA00004651"/>
    </source>
</evidence>
<dbReference type="OrthoDB" id="7477935at2759"/>
<evidence type="ECO:0000313" key="6">
    <source>
        <dbReference type="EMBL" id="GBP61066.1"/>
    </source>
</evidence>
<keyword evidence="2" id="KW-1003">Cell membrane</keyword>
<evidence type="ECO:0000256" key="3">
    <source>
        <dbReference type="ARBA" id="ARBA00022692"/>
    </source>
</evidence>
<keyword evidence="3" id="KW-0812">Transmembrane</keyword>
<accession>A0A4C1XB61</accession>
<dbReference type="InterPro" id="IPR013604">
    <property type="entry name" value="7TM_chemorcpt"/>
</dbReference>
<evidence type="ECO:0000256" key="4">
    <source>
        <dbReference type="ARBA" id="ARBA00022989"/>
    </source>
</evidence>
<keyword evidence="7" id="KW-1185">Reference proteome</keyword>
<sequence>MTSLRQHLEIKCEKDAFTFLPHRVKKIKNVPLLQFLDIYKDLLDEVSIQNLIILAFDIFHTILVPCLPCVAVEGTAAEVDKIKLIIANKMTTTLDCNEKLEFRLFLRYLIHRPFRFLVWRVVPVDADLPVSVVSICTTYLIVLVQLTHLFE</sequence>
<protein>
    <submittedName>
        <fullName evidence="6">Uncharacterized protein</fullName>
    </submittedName>
</protein>
<name>A0A4C1XB61_EUMVA</name>
<dbReference type="EMBL" id="BGZK01000803">
    <property type="protein sequence ID" value="GBP61066.1"/>
    <property type="molecule type" value="Genomic_DNA"/>
</dbReference>
<organism evidence="6 7">
    <name type="scientific">Eumeta variegata</name>
    <name type="common">Bagworm moth</name>
    <name type="synonym">Eumeta japonica</name>
    <dbReference type="NCBI Taxonomy" id="151549"/>
    <lineage>
        <taxon>Eukaryota</taxon>
        <taxon>Metazoa</taxon>
        <taxon>Ecdysozoa</taxon>
        <taxon>Arthropoda</taxon>
        <taxon>Hexapoda</taxon>
        <taxon>Insecta</taxon>
        <taxon>Pterygota</taxon>
        <taxon>Neoptera</taxon>
        <taxon>Endopterygota</taxon>
        <taxon>Lepidoptera</taxon>
        <taxon>Glossata</taxon>
        <taxon>Ditrysia</taxon>
        <taxon>Tineoidea</taxon>
        <taxon>Psychidae</taxon>
        <taxon>Oiketicinae</taxon>
        <taxon>Eumeta</taxon>
    </lineage>
</organism>
<dbReference type="Pfam" id="PF08395">
    <property type="entry name" value="7tm_7"/>
    <property type="match status" value="1"/>
</dbReference>
<dbReference type="GO" id="GO:0050909">
    <property type="term" value="P:sensory perception of taste"/>
    <property type="evidence" value="ECO:0007669"/>
    <property type="project" value="InterPro"/>
</dbReference>
<dbReference type="Proteomes" id="UP000299102">
    <property type="component" value="Unassembled WGS sequence"/>
</dbReference>